<reference evidence="9 10" key="1">
    <citation type="submission" date="2019-08" db="EMBL/GenBank/DDBJ databases">
        <title>Arthrobacter sp. nov., isolated from plateau pika and Tibetan wild ass.</title>
        <authorList>
            <person name="Ge Y."/>
        </authorList>
    </citation>
    <scope>NUCLEOTIDE SEQUENCE [LARGE SCALE GENOMIC DNA]</scope>
    <source>
        <strain evidence="9 10">785</strain>
    </source>
</reference>
<dbReference type="Gene3D" id="3.30.240.20">
    <property type="entry name" value="bsu07140 like domains"/>
    <property type="match status" value="1"/>
</dbReference>
<evidence type="ECO:0000313" key="9">
    <source>
        <dbReference type="EMBL" id="KAD3515486.1"/>
    </source>
</evidence>
<evidence type="ECO:0000259" key="8">
    <source>
        <dbReference type="Pfam" id="PF04239"/>
    </source>
</evidence>
<evidence type="ECO:0000256" key="3">
    <source>
        <dbReference type="ARBA" id="ARBA00022475"/>
    </source>
</evidence>
<organism evidence="9 10">
    <name type="scientific">Arthrobacter yangruifuii</name>
    <dbReference type="NCBI Taxonomy" id="2606616"/>
    <lineage>
        <taxon>Bacteria</taxon>
        <taxon>Bacillati</taxon>
        <taxon>Actinomycetota</taxon>
        <taxon>Actinomycetes</taxon>
        <taxon>Micrococcales</taxon>
        <taxon>Micrococcaceae</taxon>
        <taxon>Arthrobacter</taxon>
    </lineage>
</organism>
<evidence type="ECO:0000256" key="5">
    <source>
        <dbReference type="ARBA" id="ARBA00022989"/>
    </source>
</evidence>
<evidence type="ECO:0000256" key="6">
    <source>
        <dbReference type="ARBA" id="ARBA00023136"/>
    </source>
</evidence>
<dbReference type="EMBL" id="VTFX01000005">
    <property type="protein sequence ID" value="KAD3515486.1"/>
    <property type="molecule type" value="Genomic_DNA"/>
</dbReference>
<keyword evidence="5 7" id="KW-1133">Transmembrane helix</keyword>
<evidence type="ECO:0000256" key="7">
    <source>
        <dbReference type="SAM" id="Phobius"/>
    </source>
</evidence>
<evidence type="ECO:0000256" key="1">
    <source>
        <dbReference type="ARBA" id="ARBA00004651"/>
    </source>
</evidence>
<feature type="transmembrane region" description="Helical" evidence="7">
    <location>
        <begin position="39"/>
        <end position="59"/>
    </location>
</feature>
<protein>
    <submittedName>
        <fullName evidence="9">DUF421 domain-containing protein</fullName>
    </submittedName>
</protein>
<comment type="caution">
    <text evidence="9">The sequence shown here is derived from an EMBL/GenBank/DDBJ whole genome shotgun (WGS) entry which is preliminary data.</text>
</comment>
<comment type="subcellular location">
    <subcellularLocation>
        <location evidence="1">Cell membrane</location>
        <topology evidence="1">Multi-pass membrane protein</topology>
    </subcellularLocation>
</comment>
<evidence type="ECO:0000256" key="4">
    <source>
        <dbReference type="ARBA" id="ARBA00022692"/>
    </source>
</evidence>
<dbReference type="GO" id="GO:0005886">
    <property type="term" value="C:plasma membrane"/>
    <property type="evidence" value="ECO:0007669"/>
    <property type="project" value="UniProtKB-SubCell"/>
</dbReference>
<sequence length="153" mass="16965">MVRGFGQRALASWSTLDHAIVLALGGVLGRVVLGYTPTLAAGIIGLATMFGMLRLEAYLRRSRRGAYLTSRPILLMAGNEIIHDGLRKARIHEEELYFKLRQAGIRNLSEVAVAILEPTGEVSVLRRGELIDPLLLTRVPDQLRIPRELVMPE</sequence>
<comment type="similarity">
    <text evidence="2">Belongs to the UPF0702 family.</text>
</comment>
<gene>
    <name evidence="9" type="ORF">GD627_12455</name>
</gene>
<dbReference type="PANTHER" id="PTHR34582">
    <property type="entry name" value="UPF0702 TRANSMEMBRANE PROTEIN YCAP"/>
    <property type="match status" value="1"/>
</dbReference>
<keyword evidence="3" id="KW-1003">Cell membrane</keyword>
<accession>A0A5N6MGA5</accession>
<evidence type="ECO:0000313" key="10">
    <source>
        <dbReference type="Proteomes" id="UP000326852"/>
    </source>
</evidence>
<proteinExistence type="inferred from homology"/>
<dbReference type="AlphaFoldDB" id="A0A5N6MGA5"/>
<name>A0A5N6MGA5_9MICC</name>
<keyword evidence="4 7" id="KW-0812">Transmembrane</keyword>
<feature type="domain" description="YetF C-terminal" evidence="8">
    <location>
        <begin position="66"/>
        <end position="129"/>
    </location>
</feature>
<keyword evidence="10" id="KW-1185">Reference proteome</keyword>
<dbReference type="InterPro" id="IPR023090">
    <property type="entry name" value="UPF0702_alpha/beta_dom_sf"/>
</dbReference>
<dbReference type="Proteomes" id="UP000326852">
    <property type="component" value="Unassembled WGS sequence"/>
</dbReference>
<dbReference type="Pfam" id="PF04239">
    <property type="entry name" value="DUF421"/>
    <property type="match status" value="1"/>
</dbReference>
<evidence type="ECO:0000256" key="2">
    <source>
        <dbReference type="ARBA" id="ARBA00006448"/>
    </source>
</evidence>
<dbReference type="PANTHER" id="PTHR34582:SF6">
    <property type="entry name" value="UPF0702 TRANSMEMBRANE PROTEIN YCAP"/>
    <property type="match status" value="1"/>
</dbReference>
<dbReference type="InterPro" id="IPR007353">
    <property type="entry name" value="DUF421"/>
</dbReference>
<keyword evidence="6 7" id="KW-0472">Membrane</keyword>